<dbReference type="EMBL" id="ANIZ01003398">
    <property type="protein sequence ID" value="ETI33720.1"/>
    <property type="molecule type" value="Genomic_DNA"/>
</dbReference>
<evidence type="ECO:0000256" key="1">
    <source>
        <dbReference type="SAM" id="MobiDB-lite"/>
    </source>
</evidence>
<dbReference type="HOGENOM" id="CLU_2255496_0_0_1"/>
<reference evidence="2 3" key="1">
    <citation type="submission" date="2013-11" db="EMBL/GenBank/DDBJ databases">
        <title>The Genome Sequence of Phytophthora parasitica P1569.</title>
        <authorList>
            <consortium name="The Broad Institute Genomics Platform"/>
            <person name="Russ C."/>
            <person name="Tyler B."/>
            <person name="Panabieres F."/>
            <person name="Shan W."/>
            <person name="Tripathy S."/>
            <person name="Grunwald N."/>
            <person name="Machado M."/>
            <person name="Johnson C.S."/>
            <person name="Arredondo F."/>
            <person name="Hong C."/>
            <person name="Coffey M."/>
            <person name="Young S.K."/>
            <person name="Zeng Q."/>
            <person name="Gargeya S."/>
            <person name="Fitzgerald M."/>
            <person name="Abouelleil A."/>
            <person name="Alvarado L."/>
            <person name="Chapman S.B."/>
            <person name="Gainer-Dewar J."/>
            <person name="Goldberg J."/>
            <person name="Griggs A."/>
            <person name="Gujja S."/>
            <person name="Hansen M."/>
            <person name="Howarth C."/>
            <person name="Imamovic A."/>
            <person name="Ireland A."/>
            <person name="Larimer J."/>
            <person name="McCowan C."/>
            <person name="Murphy C."/>
            <person name="Pearson M."/>
            <person name="Poon T.W."/>
            <person name="Priest M."/>
            <person name="Roberts A."/>
            <person name="Saif S."/>
            <person name="Shea T."/>
            <person name="Sykes S."/>
            <person name="Wortman J."/>
            <person name="Nusbaum C."/>
            <person name="Birren B."/>
        </authorList>
    </citation>
    <scope>NUCLEOTIDE SEQUENCE [LARGE SCALE GENOMIC DNA]</scope>
    <source>
        <strain evidence="2 3">P1569</strain>
    </source>
</reference>
<feature type="compositionally biased region" description="Basic and acidic residues" evidence="1">
    <location>
        <begin position="68"/>
        <end position="84"/>
    </location>
</feature>
<name>V9E3M5_PHYNI</name>
<feature type="region of interest" description="Disordered" evidence="1">
    <location>
        <begin position="65"/>
        <end position="86"/>
    </location>
</feature>
<accession>V9E3M5</accession>
<keyword evidence="3" id="KW-1185">Reference proteome</keyword>
<gene>
    <name evidence="2" type="ORF">F443_19645</name>
</gene>
<dbReference type="Proteomes" id="UP000018721">
    <property type="component" value="Unassembled WGS sequence"/>
</dbReference>
<dbReference type="AlphaFoldDB" id="V9E3M5"/>
<evidence type="ECO:0000313" key="2">
    <source>
        <dbReference type="EMBL" id="ETI33720.1"/>
    </source>
</evidence>
<comment type="caution">
    <text evidence="2">The sequence shown here is derived from an EMBL/GenBank/DDBJ whole genome shotgun (WGS) entry which is preliminary data.</text>
</comment>
<sequence>MSVANVEASSQSWGHAITAIVSGTSLRFSNFSDAYWTQVNWAVPMASLDIPRTWPRPMLGSEIGTVTRRRESATSSSDLREAFPRRSPAVSFADRSRGCVAVTQ</sequence>
<proteinExistence type="predicted"/>
<organism evidence="2 3">
    <name type="scientific">Phytophthora nicotianae P1569</name>
    <dbReference type="NCBI Taxonomy" id="1317065"/>
    <lineage>
        <taxon>Eukaryota</taxon>
        <taxon>Sar</taxon>
        <taxon>Stramenopiles</taxon>
        <taxon>Oomycota</taxon>
        <taxon>Peronosporomycetes</taxon>
        <taxon>Peronosporales</taxon>
        <taxon>Peronosporaceae</taxon>
        <taxon>Phytophthora</taxon>
    </lineage>
</organism>
<protein>
    <submittedName>
        <fullName evidence="2">Uncharacterized protein</fullName>
    </submittedName>
</protein>
<evidence type="ECO:0000313" key="3">
    <source>
        <dbReference type="Proteomes" id="UP000018721"/>
    </source>
</evidence>